<evidence type="ECO:0000313" key="3">
    <source>
        <dbReference type="Proteomes" id="UP000813463"/>
    </source>
</evidence>
<keyword evidence="3" id="KW-1185">Reference proteome</keyword>
<feature type="region of interest" description="Disordered" evidence="1">
    <location>
        <begin position="39"/>
        <end position="62"/>
    </location>
</feature>
<reference evidence="4" key="2">
    <citation type="submission" date="2025-08" db="UniProtKB">
        <authorList>
            <consortium name="RefSeq"/>
        </authorList>
    </citation>
    <scope>IDENTIFICATION</scope>
    <source>
        <tissue evidence="4">Leaf</tissue>
    </source>
</reference>
<protein>
    <recommendedName>
        <fullName evidence="2">Transposase MuDR plant domain-containing protein</fullName>
    </recommendedName>
</protein>
<dbReference type="InterPro" id="IPR004332">
    <property type="entry name" value="Transposase_MuDR"/>
</dbReference>
<evidence type="ECO:0000256" key="1">
    <source>
        <dbReference type="SAM" id="MobiDB-lite"/>
    </source>
</evidence>
<dbReference type="GeneID" id="110803674"/>
<dbReference type="PANTHER" id="PTHR31973">
    <property type="entry name" value="POLYPROTEIN, PUTATIVE-RELATED"/>
    <property type="match status" value="1"/>
</dbReference>
<evidence type="ECO:0000313" key="4">
    <source>
        <dbReference type="RefSeq" id="XP_056692221.1"/>
    </source>
</evidence>
<dbReference type="Pfam" id="PF03108">
    <property type="entry name" value="DBD_Tnp_Mut"/>
    <property type="match status" value="1"/>
</dbReference>
<gene>
    <name evidence="4" type="primary">LOC110803674</name>
</gene>
<dbReference type="PANTHER" id="PTHR31973:SF187">
    <property type="entry name" value="MUTATOR TRANSPOSASE MUDRA PROTEIN"/>
    <property type="match status" value="1"/>
</dbReference>
<sequence length="443" mass="50689">MGSIAHKGDDYESPISKNVEFYSPIREERKETELVEITSTPKRKHVARKSGGVKGKEVRGKKNVKVQKNIKRKKLLFQDDVGEFGSSSSEYSDLDVEWVHGEEELNLNYDDDDQFFLQTNGKKTSAANILKEVQVSFGDGEQANTSESPNSNTETVLDFAEKDITLPDVVEEVEGDSDELRSVHGSDDEMDDYPTFNPEIEFKKAVQLKLGLKFNSVKDLRKAIRNHAIENRYDYYFLHNEGNRITTQCKNRCECPWNYSKSRKPKCNCKSKCGYKVHARNLVRTDFWQIRACTLLHSCVRTTMNSKLSAEYLAEIYLEEWRSEPNWKLRSFMRKVLLDIGSNITYPLAWLARARVKLIIYESASEQYARVWDYGNAIMKYNTGSTCIVAVDGLDRPEPPLFMRMYVCLDALKRGFKQGCRPLIGVDGCHLKGSYPGQILVAG</sequence>
<accession>A0ABM3R9D7</accession>
<organism evidence="3 4">
    <name type="scientific">Spinacia oleracea</name>
    <name type="common">Spinach</name>
    <dbReference type="NCBI Taxonomy" id="3562"/>
    <lineage>
        <taxon>Eukaryota</taxon>
        <taxon>Viridiplantae</taxon>
        <taxon>Streptophyta</taxon>
        <taxon>Embryophyta</taxon>
        <taxon>Tracheophyta</taxon>
        <taxon>Spermatophyta</taxon>
        <taxon>Magnoliopsida</taxon>
        <taxon>eudicotyledons</taxon>
        <taxon>Gunneridae</taxon>
        <taxon>Pentapetalae</taxon>
        <taxon>Caryophyllales</taxon>
        <taxon>Chenopodiaceae</taxon>
        <taxon>Chenopodioideae</taxon>
        <taxon>Anserineae</taxon>
        <taxon>Spinacia</taxon>
    </lineage>
</organism>
<name>A0ABM3R9D7_SPIOL</name>
<dbReference type="RefSeq" id="XP_056692221.1">
    <property type="nucleotide sequence ID" value="XM_056836243.1"/>
</dbReference>
<dbReference type="Proteomes" id="UP000813463">
    <property type="component" value="Chromosome 2"/>
</dbReference>
<feature type="domain" description="Transposase MuDR plant" evidence="2">
    <location>
        <begin position="206"/>
        <end position="265"/>
    </location>
</feature>
<proteinExistence type="predicted"/>
<reference evidence="3" key="1">
    <citation type="journal article" date="2021" name="Nat. Commun.">
        <title>Genomic analyses provide insights into spinach domestication and the genetic basis of agronomic traits.</title>
        <authorList>
            <person name="Cai X."/>
            <person name="Sun X."/>
            <person name="Xu C."/>
            <person name="Sun H."/>
            <person name="Wang X."/>
            <person name="Ge C."/>
            <person name="Zhang Z."/>
            <person name="Wang Q."/>
            <person name="Fei Z."/>
            <person name="Jiao C."/>
            <person name="Wang Q."/>
        </authorList>
    </citation>
    <scope>NUCLEOTIDE SEQUENCE [LARGE SCALE GENOMIC DNA]</scope>
    <source>
        <strain evidence="3">cv. Varoflay</strain>
    </source>
</reference>
<evidence type="ECO:0000259" key="2">
    <source>
        <dbReference type="Pfam" id="PF03108"/>
    </source>
</evidence>